<keyword evidence="6 9" id="KW-1133">Transmembrane helix</keyword>
<name>A0A1G6JGL2_9BACL</name>
<feature type="transmembrane region" description="Helical" evidence="9">
    <location>
        <begin position="12"/>
        <end position="33"/>
    </location>
</feature>
<dbReference type="AlphaFoldDB" id="A0A1G6JGL2"/>
<sequence>MKAVKVLDRILEIATSVAFTGLIAVVCIQIMSRYLPYTAVWTEELSRYLFIYAIAFAAPLGIRRQEFIHVDLIFSLFSDETKKKYEGVIYGGVALFSAVVLIHSWSFIQLGIGFSSTTLAVDMSLFYASIGIMFFFLTIYSLLHMIDCIQANRQGSDNR</sequence>
<evidence type="ECO:0000313" key="12">
    <source>
        <dbReference type="Proteomes" id="UP000199387"/>
    </source>
</evidence>
<dbReference type="GO" id="GO:0005886">
    <property type="term" value="C:plasma membrane"/>
    <property type="evidence" value="ECO:0007669"/>
    <property type="project" value="UniProtKB-SubCell"/>
</dbReference>
<keyword evidence="3" id="KW-1003">Cell membrane</keyword>
<dbReference type="EMBL" id="FMZA01000004">
    <property type="protein sequence ID" value="SDC17595.1"/>
    <property type="molecule type" value="Genomic_DNA"/>
</dbReference>
<evidence type="ECO:0000256" key="5">
    <source>
        <dbReference type="ARBA" id="ARBA00022692"/>
    </source>
</evidence>
<keyword evidence="2" id="KW-0813">Transport</keyword>
<evidence type="ECO:0000259" key="10">
    <source>
        <dbReference type="Pfam" id="PF04290"/>
    </source>
</evidence>
<dbReference type="STRING" id="1236220.SAMN04488112_10424"/>
<feature type="transmembrane region" description="Helical" evidence="9">
    <location>
        <begin position="45"/>
        <end position="62"/>
    </location>
</feature>
<dbReference type="GO" id="GO:0015740">
    <property type="term" value="P:C4-dicarboxylate transport"/>
    <property type="evidence" value="ECO:0007669"/>
    <property type="project" value="TreeGrafter"/>
</dbReference>
<accession>A0A1G6JGL2</accession>
<evidence type="ECO:0000256" key="4">
    <source>
        <dbReference type="ARBA" id="ARBA00022519"/>
    </source>
</evidence>
<dbReference type="PANTHER" id="PTHR35011">
    <property type="entry name" value="2,3-DIKETO-L-GULONATE TRAP TRANSPORTER SMALL PERMEASE PROTEIN YIAM"/>
    <property type="match status" value="1"/>
</dbReference>
<feature type="domain" description="Tripartite ATP-independent periplasmic transporters DctQ component" evidence="10">
    <location>
        <begin position="22"/>
        <end position="149"/>
    </location>
</feature>
<evidence type="ECO:0000256" key="8">
    <source>
        <dbReference type="ARBA" id="ARBA00038436"/>
    </source>
</evidence>
<evidence type="ECO:0000256" key="9">
    <source>
        <dbReference type="SAM" id="Phobius"/>
    </source>
</evidence>
<keyword evidence="7 9" id="KW-0472">Membrane</keyword>
<feature type="transmembrane region" description="Helical" evidence="9">
    <location>
        <begin position="124"/>
        <end position="143"/>
    </location>
</feature>
<proteinExistence type="inferred from homology"/>
<protein>
    <submittedName>
        <fullName evidence="11">TRAP-type C4-dicarboxylate transport system, small permease component</fullName>
    </submittedName>
</protein>
<dbReference type="InterPro" id="IPR055348">
    <property type="entry name" value="DctQ"/>
</dbReference>
<evidence type="ECO:0000256" key="1">
    <source>
        <dbReference type="ARBA" id="ARBA00004429"/>
    </source>
</evidence>
<dbReference type="OrthoDB" id="2086825at2"/>
<evidence type="ECO:0000256" key="3">
    <source>
        <dbReference type="ARBA" id="ARBA00022475"/>
    </source>
</evidence>
<comment type="subcellular location">
    <subcellularLocation>
        <location evidence="1">Cell inner membrane</location>
        <topology evidence="1">Multi-pass membrane protein</topology>
    </subcellularLocation>
</comment>
<dbReference type="PANTHER" id="PTHR35011:SF2">
    <property type="entry name" value="2,3-DIKETO-L-GULONATE TRAP TRANSPORTER SMALL PERMEASE PROTEIN YIAM"/>
    <property type="match status" value="1"/>
</dbReference>
<keyword evidence="5 9" id="KW-0812">Transmembrane</keyword>
<dbReference type="Pfam" id="PF04290">
    <property type="entry name" value="DctQ"/>
    <property type="match status" value="1"/>
</dbReference>
<evidence type="ECO:0000256" key="2">
    <source>
        <dbReference type="ARBA" id="ARBA00022448"/>
    </source>
</evidence>
<evidence type="ECO:0000313" key="11">
    <source>
        <dbReference type="EMBL" id="SDC17595.1"/>
    </source>
</evidence>
<gene>
    <name evidence="11" type="ORF">SAMN04488112_10424</name>
</gene>
<reference evidence="11 12" key="1">
    <citation type="submission" date="2016-10" db="EMBL/GenBank/DDBJ databases">
        <authorList>
            <person name="de Groot N.N."/>
        </authorList>
    </citation>
    <scope>NUCLEOTIDE SEQUENCE [LARGE SCALE GENOMIC DNA]</scope>
    <source>
        <strain evidence="11 12">DSM 45514</strain>
    </source>
</reference>
<feature type="transmembrane region" description="Helical" evidence="9">
    <location>
        <begin position="88"/>
        <end position="112"/>
    </location>
</feature>
<keyword evidence="12" id="KW-1185">Reference proteome</keyword>
<dbReference type="RefSeq" id="WP_091566789.1">
    <property type="nucleotide sequence ID" value="NZ_FMZA01000004.1"/>
</dbReference>
<dbReference type="GO" id="GO:0022857">
    <property type="term" value="F:transmembrane transporter activity"/>
    <property type="evidence" value="ECO:0007669"/>
    <property type="project" value="TreeGrafter"/>
</dbReference>
<dbReference type="Proteomes" id="UP000199387">
    <property type="component" value="Unassembled WGS sequence"/>
</dbReference>
<evidence type="ECO:0000256" key="7">
    <source>
        <dbReference type="ARBA" id="ARBA00023136"/>
    </source>
</evidence>
<evidence type="ECO:0000256" key="6">
    <source>
        <dbReference type="ARBA" id="ARBA00022989"/>
    </source>
</evidence>
<dbReference type="InterPro" id="IPR007387">
    <property type="entry name" value="TRAP_DctQ"/>
</dbReference>
<keyword evidence="4" id="KW-0997">Cell inner membrane</keyword>
<organism evidence="11 12">
    <name type="scientific">Melghirimyces thermohalophilus</name>
    <dbReference type="NCBI Taxonomy" id="1236220"/>
    <lineage>
        <taxon>Bacteria</taxon>
        <taxon>Bacillati</taxon>
        <taxon>Bacillota</taxon>
        <taxon>Bacilli</taxon>
        <taxon>Bacillales</taxon>
        <taxon>Thermoactinomycetaceae</taxon>
        <taxon>Melghirimyces</taxon>
    </lineage>
</organism>
<comment type="similarity">
    <text evidence="8">Belongs to the TRAP transporter small permease family.</text>
</comment>